<dbReference type="AlphaFoldDB" id="A0A173R6H2"/>
<evidence type="ECO:0000313" key="1">
    <source>
        <dbReference type="EMBL" id="CUM73431.1"/>
    </source>
</evidence>
<proteinExistence type="predicted"/>
<dbReference type="Proteomes" id="UP000095673">
    <property type="component" value="Unassembled WGS sequence"/>
</dbReference>
<dbReference type="EMBL" id="CYXM01000001">
    <property type="protein sequence ID" value="CUM73431.1"/>
    <property type="molecule type" value="Genomic_DNA"/>
</dbReference>
<protein>
    <submittedName>
        <fullName evidence="1">Uncharacterized protein</fullName>
    </submittedName>
</protein>
<evidence type="ECO:0000313" key="2">
    <source>
        <dbReference type="Proteomes" id="UP000095673"/>
    </source>
</evidence>
<organism evidence="1 2">
    <name type="scientific">Agathobacter rectalis</name>
    <dbReference type="NCBI Taxonomy" id="39491"/>
    <lineage>
        <taxon>Bacteria</taxon>
        <taxon>Bacillati</taxon>
        <taxon>Bacillota</taxon>
        <taxon>Clostridia</taxon>
        <taxon>Lachnospirales</taxon>
        <taxon>Lachnospiraceae</taxon>
        <taxon>Agathobacter</taxon>
    </lineage>
</organism>
<gene>
    <name evidence="1" type="ORF">ERS852580_00302</name>
</gene>
<dbReference type="OrthoDB" id="2054533at2"/>
<reference evidence="1 2" key="1">
    <citation type="submission" date="2015-09" db="EMBL/GenBank/DDBJ databases">
        <authorList>
            <consortium name="Pathogen Informatics"/>
        </authorList>
    </citation>
    <scope>NUCLEOTIDE SEQUENCE [LARGE SCALE GENOMIC DNA]</scope>
    <source>
        <strain evidence="1 2">2789STDY5834968</strain>
    </source>
</reference>
<name>A0A173R6H2_9FIRM</name>
<dbReference type="RefSeq" id="WP_055236877.1">
    <property type="nucleotide sequence ID" value="NZ_CYXM01000001.1"/>
</dbReference>
<sequence>MEYKPKVITGKVTGTGWPIDGHVLWFSQWDYDNRESWHLYGWEDSEDEAVMQTVFQTETEAGLCLFDTLEKFAENWKAKKWEPQGSFCLPLDKVEVLEVKQEESTNNTREQLRAHGFDLTPRKQTDRGGIICLPLDKNLNGDVQAKHPDWKPVECPTCGRKCWKHPEADRLAKEQDAKMLCTECAIKAGLLSPFRKEGPNRAQRRRAKRERRK</sequence>
<accession>A0A173R6H2</accession>